<dbReference type="AlphaFoldDB" id="A0AAV0KKF5"/>
<organism evidence="2 3">
    <name type="scientific">Linum tenue</name>
    <dbReference type="NCBI Taxonomy" id="586396"/>
    <lineage>
        <taxon>Eukaryota</taxon>
        <taxon>Viridiplantae</taxon>
        <taxon>Streptophyta</taxon>
        <taxon>Embryophyta</taxon>
        <taxon>Tracheophyta</taxon>
        <taxon>Spermatophyta</taxon>
        <taxon>Magnoliopsida</taxon>
        <taxon>eudicotyledons</taxon>
        <taxon>Gunneridae</taxon>
        <taxon>Pentapetalae</taxon>
        <taxon>rosids</taxon>
        <taxon>fabids</taxon>
        <taxon>Malpighiales</taxon>
        <taxon>Linaceae</taxon>
        <taxon>Linum</taxon>
    </lineage>
</organism>
<dbReference type="EMBL" id="CAMGYJ010000005">
    <property type="protein sequence ID" value="CAI0422817.1"/>
    <property type="molecule type" value="Genomic_DNA"/>
</dbReference>
<gene>
    <name evidence="2" type="ORF">LITE_LOCUS19281</name>
</gene>
<evidence type="ECO:0000313" key="3">
    <source>
        <dbReference type="Proteomes" id="UP001154282"/>
    </source>
</evidence>
<feature type="region of interest" description="Disordered" evidence="1">
    <location>
        <begin position="1"/>
        <end position="23"/>
    </location>
</feature>
<reference evidence="2" key="1">
    <citation type="submission" date="2022-08" db="EMBL/GenBank/DDBJ databases">
        <authorList>
            <person name="Gutierrez-Valencia J."/>
        </authorList>
    </citation>
    <scope>NUCLEOTIDE SEQUENCE</scope>
</reference>
<protein>
    <submittedName>
        <fullName evidence="2">Uncharacterized protein</fullName>
    </submittedName>
</protein>
<proteinExistence type="predicted"/>
<comment type="caution">
    <text evidence="2">The sequence shown here is derived from an EMBL/GenBank/DDBJ whole genome shotgun (WGS) entry which is preliminary data.</text>
</comment>
<dbReference type="Proteomes" id="UP001154282">
    <property type="component" value="Unassembled WGS sequence"/>
</dbReference>
<accession>A0AAV0KKF5</accession>
<evidence type="ECO:0000313" key="2">
    <source>
        <dbReference type="EMBL" id="CAI0422817.1"/>
    </source>
</evidence>
<sequence>MFEAVTTSQHGAGESQQESTSSHYRFVSVSRRVSFLDFNFLHSHW</sequence>
<keyword evidence="3" id="KW-1185">Reference proteome</keyword>
<evidence type="ECO:0000256" key="1">
    <source>
        <dbReference type="SAM" id="MobiDB-lite"/>
    </source>
</evidence>
<name>A0AAV0KKF5_9ROSI</name>